<dbReference type="AlphaFoldDB" id="A0AAD7IJH7"/>
<dbReference type="SUPFAM" id="SSF52047">
    <property type="entry name" value="RNI-like"/>
    <property type="match status" value="1"/>
</dbReference>
<accession>A0AAD7IJH7</accession>
<evidence type="ECO:0000313" key="1">
    <source>
        <dbReference type="EMBL" id="KAJ7744293.1"/>
    </source>
</evidence>
<gene>
    <name evidence="1" type="ORF">DFH07DRAFT_963835</name>
</gene>
<comment type="caution">
    <text evidence="1">The sequence shown here is derived from an EMBL/GenBank/DDBJ whole genome shotgun (WGS) entry which is preliminary data.</text>
</comment>
<organism evidence="1 2">
    <name type="scientific">Mycena maculata</name>
    <dbReference type="NCBI Taxonomy" id="230809"/>
    <lineage>
        <taxon>Eukaryota</taxon>
        <taxon>Fungi</taxon>
        <taxon>Dikarya</taxon>
        <taxon>Basidiomycota</taxon>
        <taxon>Agaricomycotina</taxon>
        <taxon>Agaricomycetes</taxon>
        <taxon>Agaricomycetidae</taxon>
        <taxon>Agaricales</taxon>
        <taxon>Marasmiineae</taxon>
        <taxon>Mycenaceae</taxon>
        <taxon>Mycena</taxon>
    </lineage>
</organism>
<dbReference type="EMBL" id="JARJLG010000108">
    <property type="protein sequence ID" value="KAJ7744293.1"/>
    <property type="molecule type" value="Genomic_DNA"/>
</dbReference>
<keyword evidence="2" id="KW-1185">Reference proteome</keyword>
<evidence type="ECO:0000313" key="2">
    <source>
        <dbReference type="Proteomes" id="UP001215280"/>
    </source>
</evidence>
<dbReference type="Proteomes" id="UP001215280">
    <property type="component" value="Unassembled WGS sequence"/>
</dbReference>
<sequence length="205" mass="22552">MSELNDILSACRGIRTLVLSRGSVSSILASLGAVRLRRLGLFLTTLFSGTESIDLAHPTFTFVTHLNIFDPLRIVSSRFPGFSWSSFPLIPALTHLALDDLNNPSVANEIFANCRQLEVLVSVYRFESDHEIDDLLSIDDARFWISRLPTIDKLGVAVPQNVDANSIAASWLQAFSAAIAVKDIAGLLSVFQPDALWRDILTPDL</sequence>
<name>A0AAD7IJH7_9AGAR</name>
<reference evidence="1" key="1">
    <citation type="submission" date="2023-03" db="EMBL/GenBank/DDBJ databases">
        <title>Massive genome expansion in bonnet fungi (Mycena s.s.) driven by repeated elements and novel gene families across ecological guilds.</title>
        <authorList>
            <consortium name="Lawrence Berkeley National Laboratory"/>
            <person name="Harder C.B."/>
            <person name="Miyauchi S."/>
            <person name="Viragh M."/>
            <person name="Kuo A."/>
            <person name="Thoen E."/>
            <person name="Andreopoulos B."/>
            <person name="Lu D."/>
            <person name="Skrede I."/>
            <person name="Drula E."/>
            <person name="Henrissat B."/>
            <person name="Morin E."/>
            <person name="Kohler A."/>
            <person name="Barry K."/>
            <person name="LaButti K."/>
            <person name="Morin E."/>
            <person name="Salamov A."/>
            <person name="Lipzen A."/>
            <person name="Mereny Z."/>
            <person name="Hegedus B."/>
            <person name="Baldrian P."/>
            <person name="Stursova M."/>
            <person name="Weitz H."/>
            <person name="Taylor A."/>
            <person name="Grigoriev I.V."/>
            <person name="Nagy L.G."/>
            <person name="Martin F."/>
            <person name="Kauserud H."/>
        </authorList>
    </citation>
    <scope>NUCLEOTIDE SEQUENCE</scope>
    <source>
        <strain evidence="1">CBHHK188m</strain>
    </source>
</reference>
<protein>
    <submittedName>
        <fullName evidence="1">Uncharacterized protein</fullName>
    </submittedName>
</protein>
<proteinExistence type="predicted"/>